<dbReference type="AlphaFoldDB" id="A0A316V124"/>
<dbReference type="Proteomes" id="UP000245884">
    <property type="component" value="Unassembled WGS sequence"/>
</dbReference>
<sequence>MLLPLPAWCTLIPARRHRPSGHVDTPLRLMLVAVIFILALLYSSSLAAVIPSRTQCLTNGTGGCLIQDISEKQAFKHSASAVIKVRYYGIYVSPAPDILPRLLPVLP</sequence>
<dbReference type="GeneID" id="37025279"/>
<keyword evidence="1" id="KW-1133">Transmembrane helix</keyword>
<keyword evidence="1" id="KW-0472">Membrane</keyword>
<feature type="transmembrane region" description="Helical" evidence="1">
    <location>
        <begin position="26"/>
        <end position="50"/>
    </location>
</feature>
<name>A0A316V124_9BASI</name>
<evidence type="ECO:0000313" key="2">
    <source>
        <dbReference type="EMBL" id="PWN29145.1"/>
    </source>
</evidence>
<accession>A0A316V124</accession>
<gene>
    <name evidence="2" type="ORF">BDZ90DRAFT_140025</name>
</gene>
<protein>
    <submittedName>
        <fullName evidence="2">Uncharacterized protein</fullName>
    </submittedName>
</protein>
<keyword evidence="1" id="KW-0812">Transmembrane</keyword>
<keyword evidence="3" id="KW-1185">Reference proteome</keyword>
<evidence type="ECO:0000313" key="3">
    <source>
        <dbReference type="Proteomes" id="UP000245884"/>
    </source>
</evidence>
<reference evidence="2 3" key="1">
    <citation type="journal article" date="2018" name="Mol. Biol. Evol.">
        <title>Broad Genomic Sampling Reveals a Smut Pathogenic Ancestry of the Fungal Clade Ustilaginomycotina.</title>
        <authorList>
            <person name="Kijpornyongpan T."/>
            <person name="Mondo S.J."/>
            <person name="Barry K."/>
            <person name="Sandor L."/>
            <person name="Lee J."/>
            <person name="Lipzen A."/>
            <person name="Pangilinan J."/>
            <person name="LaButti K."/>
            <person name="Hainaut M."/>
            <person name="Henrissat B."/>
            <person name="Grigoriev I.V."/>
            <person name="Spatafora J.W."/>
            <person name="Aime M.C."/>
        </authorList>
    </citation>
    <scope>NUCLEOTIDE SEQUENCE [LARGE SCALE GENOMIC DNA]</scope>
    <source>
        <strain evidence="2 3">MCA 5214</strain>
    </source>
</reference>
<dbReference type="RefSeq" id="XP_025363757.1">
    <property type="nucleotide sequence ID" value="XM_025503456.1"/>
</dbReference>
<organism evidence="2 3">
    <name type="scientific">Jaminaea rosea</name>
    <dbReference type="NCBI Taxonomy" id="1569628"/>
    <lineage>
        <taxon>Eukaryota</taxon>
        <taxon>Fungi</taxon>
        <taxon>Dikarya</taxon>
        <taxon>Basidiomycota</taxon>
        <taxon>Ustilaginomycotina</taxon>
        <taxon>Exobasidiomycetes</taxon>
        <taxon>Microstromatales</taxon>
        <taxon>Microstromatales incertae sedis</taxon>
        <taxon>Jaminaea</taxon>
    </lineage>
</organism>
<evidence type="ECO:0000256" key="1">
    <source>
        <dbReference type="SAM" id="Phobius"/>
    </source>
</evidence>
<proteinExistence type="predicted"/>
<dbReference type="EMBL" id="KZ819664">
    <property type="protein sequence ID" value="PWN29145.1"/>
    <property type="molecule type" value="Genomic_DNA"/>
</dbReference>